<feature type="compositionally biased region" description="Pro residues" evidence="1">
    <location>
        <begin position="382"/>
        <end position="396"/>
    </location>
</feature>
<proteinExistence type="predicted"/>
<evidence type="ECO:0000259" key="3">
    <source>
        <dbReference type="Pfam" id="PF00884"/>
    </source>
</evidence>
<dbReference type="PROSITE" id="PS51257">
    <property type="entry name" value="PROKAR_LIPOPROTEIN"/>
    <property type="match status" value="1"/>
</dbReference>
<name>A0A512RPG5_9BACT</name>
<evidence type="ECO:0000313" key="5">
    <source>
        <dbReference type="Proteomes" id="UP000321436"/>
    </source>
</evidence>
<feature type="chain" id="PRO_5021992361" evidence="2">
    <location>
        <begin position="20"/>
        <end position="519"/>
    </location>
</feature>
<evidence type="ECO:0000313" key="4">
    <source>
        <dbReference type="EMBL" id="GEP97581.1"/>
    </source>
</evidence>
<comment type="caution">
    <text evidence="4">The sequence shown here is derived from an EMBL/GenBank/DDBJ whole genome shotgun (WGS) entry which is preliminary data.</text>
</comment>
<dbReference type="AlphaFoldDB" id="A0A512RPG5"/>
<dbReference type="InterPro" id="IPR000917">
    <property type="entry name" value="Sulfatase_N"/>
</dbReference>
<protein>
    <submittedName>
        <fullName evidence="4">Heparan N-sulfatase</fullName>
    </submittedName>
</protein>
<feature type="region of interest" description="Disordered" evidence="1">
    <location>
        <begin position="379"/>
        <end position="411"/>
    </location>
</feature>
<dbReference type="PANTHER" id="PTHR43751:SF1">
    <property type="entry name" value="SULFATASE ATSG-RELATED"/>
    <property type="match status" value="1"/>
</dbReference>
<dbReference type="Gene3D" id="3.40.720.10">
    <property type="entry name" value="Alkaline Phosphatase, subunit A"/>
    <property type="match status" value="1"/>
</dbReference>
<keyword evidence="5" id="KW-1185">Reference proteome</keyword>
<feature type="signal peptide" evidence="2">
    <location>
        <begin position="1"/>
        <end position="19"/>
    </location>
</feature>
<keyword evidence="2" id="KW-0732">Signal</keyword>
<dbReference type="InterPro" id="IPR052701">
    <property type="entry name" value="GAG_Ulvan_Degrading_Sulfatases"/>
</dbReference>
<feature type="domain" description="Sulfatase N-terminal" evidence="3">
    <location>
        <begin position="31"/>
        <end position="314"/>
    </location>
</feature>
<organism evidence="4 5">
    <name type="scientific">Chitinophaga cymbidii</name>
    <dbReference type="NCBI Taxonomy" id="1096750"/>
    <lineage>
        <taxon>Bacteria</taxon>
        <taxon>Pseudomonadati</taxon>
        <taxon>Bacteroidota</taxon>
        <taxon>Chitinophagia</taxon>
        <taxon>Chitinophagales</taxon>
        <taxon>Chitinophagaceae</taxon>
        <taxon>Chitinophaga</taxon>
    </lineage>
</organism>
<evidence type="ECO:0000256" key="1">
    <source>
        <dbReference type="SAM" id="MobiDB-lite"/>
    </source>
</evidence>
<dbReference type="Pfam" id="PF00884">
    <property type="entry name" value="Sulfatase"/>
    <property type="match status" value="1"/>
</dbReference>
<dbReference type="InterPro" id="IPR017850">
    <property type="entry name" value="Alkaline_phosphatase_core_sf"/>
</dbReference>
<dbReference type="OrthoDB" id="975025at2"/>
<dbReference type="PANTHER" id="PTHR43751">
    <property type="entry name" value="SULFATASE"/>
    <property type="match status" value="1"/>
</dbReference>
<dbReference type="SUPFAM" id="SSF53649">
    <property type="entry name" value="Alkaline phosphatase-like"/>
    <property type="match status" value="1"/>
</dbReference>
<evidence type="ECO:0000256" key="2">
    <source>
        <dbReference type="SAM" id="SignalP"/>
    </source>
</evidence>
<dbReference type="CDD" id="cd16027">
    <property type="entry name" value="SGSH"/>
    <property type="match status" value="1"/>
</dbReference>
<accession>A0A512RPG5</accession>
<reference evidence="4 5" key="1">
    <citation type="submission" date="2019-07" db="EMBL/GenBank/DDBJ databases">
        <title>Whole genome shotgun sequence of Chitinophaga cymbidii NBRC 109752.</title>
        <authorList>
            <person name="Hosoyama A."/>
            <person name="Uohara A."/>
            <person name="Ohji S."/>
            <person name="Ichikawa N."/>
        </authorList>
    </citation>
    <scope>NUCLEOTIDE SEQUENCE [LARGE SCALE GENOMIC DNA]</scope>
    <source>
        <strain evidence="4 5">NBRC 109752</strain>
    </source>
</reference>
<gene>
    <name evidence="4" type="ORF">CCY01nite_38410</name>
</gene>
<sequence length="519" mass="57185">MIMRHTTWLIAVTCLTALMACGQQPPAKKKPNILFVITDDQSFPYASAYGTPGVRTPVFDAVAASGVLFNNAFAAAPQCSPSRAALLTGRNIWQLEEAGTHSSYFPKKFPVFTALLDSAGYKTGYTGKAWGPGNWKDAGWKNNPVGVAYNQHTIVPPYKTISNIDYSANFKAFYQQKQADQPFFFWVGTHEPHRAYTKGSGGDTGAVHLPAFLPDDAVIKNDLRDYAEEIAWADAQIGKIIDFLREKGELENTLIVLTSDNGMPFPSAKATLMEYGTHVPLAVSWKGVIEGGRRTDELVGLIDLAPTFLQAAGVAGMPQISGKSLLPLLTQQTDTARNAYVLTGMERHSASRPDNVGYPSRAIRTADYLFVLNCKPDRWPAGDPPPASEAPSPSPDIKPVGRGYHDIDDPSPSKSFLITHKNEWPQLFHQGFEKRPAELLYDVRNDPGCTKNLAADPAFDSVRHALRSQLQEMLTQQGDPRMTDNGDIFESYPRFGTMRNFPGFKKKGEYNPAYQHADH</sequence>
<dbReference type="Proteomes" id="UP000321436">
    <property type="component" value="Unassembled WGS sequence"/>
</dbReference>
<dbReference type="EMBL" id="BKAU01000005">
    <property type="protein sequence ID" value="GEP97581.1"/>
    <property type="molecule type" value="Genomic_DNA"/>
</dbReference>